<accession>A0A017RT90</accession>
<feature type="transmembrane region" description="Helical" evidence="1">
    <location>
        <begin position="115"/>
        <end position="138"/>
    </location>
</feature>
<evidence type="ECO:0000313" key="3">
    <source>
        <dbReference type="Proteomes" id="UP000019681"/>
    </source>
</evidence>
<sequence>MSQYLYLPGIYYLFFYFVIYAFMGWCLETVYATLKKGKFVNRGFLNGPFCPIYGFGVLTLIIFLYPLRNNTVILFLGSVILTSILEYITGFLLEKFFHATWWDYSENKFNIKGRVCLRFSIYWGIFSVIVLKIIHPYVNNLVLLIPEKLGVILSFILISYFIADIVITVTSIIQLNALLKQLHEISDEIKSKVEILKENTIERTEVIEARIHELKGRYEKLISKRHVVHRRILSAFPGLKSRRFDSTLKEFREKLYNKLNN</sequence>
<dbReference type="STRING" id="1403537.Q428_12170"/>
<feature type="transmembrane region" description="Helical" evidence="1">
    <location>
        <begin position="12"/>
        <end position="32"/>
    </location>
</feature>
<keyword evidence="3" id="KW-1185">Reference proteome</keyword>
<gene>
    <name evidence="2" type="ORF">Q428_12170</name>
</gene>
<dbReference type="Proteomes" id="UP000019681">
    <property type="component" value="Unassembled WGS sequence"/>
</dbReference>
<feature type="transmembrane region" description="Helical" evidence="1">
    <location>
        <begin position="150"/>
        <end position="173"/>
    </location>
</feature>
<keyword evidence="1" id="KW-0472">Membrane</keyword>
<evidence type="ECO:0000313" key="2">
    <source>
        <dbReference type="EMBL" id="EYE87664.1"/>
    </source>
</evidence>
<feature type="transmembrane region" description="Helical" evidence="1">
    <location>
        <begin position="72"/>
        <end position="94"/>
    </location>
</feature>
<dbReference type="RefSeq" id="WP_051515141.1">
    <property type="nucleotide sequence ID" value="NZ_AZQP01000043.1"/>
</dbReference>
<dbReference type="AlphaFoldDB" id="A0A017RT90"/>
<dbReference type="EMBL" id="AZQP01000043">
    <property type="protein sequence ID" value="EYE87664.1"/>
    <property type="molecule type" value="Genomic_DNA"/>
</dbReference>
<evidence type="ECO:0008006" key="4">
    <source>
        <dbReference type="Google" id="ProtNLM"/>
    </source>
</evidence>
<name>A0A017RT90_9CLOT</name>
<comment type="caution">
    <text evidence="2">The sequence shown here is derived from an EMBL/GenBank/DDBJ whole genome shotgun (WGS) entry which is preliminary data.</text>
</comment>
<proteinExistence type="predicted"/>
<reference evidence="2 3" key="1">
    <citation type="journal article" date="2014" name="Genome Announc.">
        <title>Draft Genome Sequence of Fervidicella metallireducens Strain AeBT, an Iron-Reducing Thermoanaerobe from the Great Artesian Basin.</title>
        <authorList>
            <person name="Patel B.K."/>
        </authorList>
    </citation>
    <scope>NUCLEOTIDE SEQUENCE [LARGE SCALE GENOMIC DNA]</scope>
    <source>
        <strain evidence="2 3">AeB</strain>
    </source>
</reference>
<organism evidence="2 3">
    <name type="scientific">Fervidicella metallireducens AeB</name>
    <dbReference type="NCBI Taxonomy" id="1403537"/>
    <lineage>
        <taxon>Bacteria</taxon>
        <taxon>Bacillati</taxon>
        <taxon>Bacillota</taxon>
        <taxon>Clostridia</taxon>
        <taxon>Eubacteriales</taxon>
        <taxon>Clostridiaceae</taxon>
        <taxon>Fervidicella</taxon>
    </lineage>
</organism>
<keyword evidence="1" id="KW-0812">Transmembrane</keyword>
<keyword evidence="1" id="KW-1133">Transmembrane helix</keyword>
<dbReference type="Pfam" id="PF06541">
    <property type="entry name" value="ABC_trans_CmpB"/>
    <property type="match status" value="1"/>
</dbReference>
<evidence type="ECO:0000256" key="1">
    <source>
        <dbReference type="SAM" id="Phobius"/>
    </source>
</evidence>
<feature type="transmembrane region" description="Helical" evidence="1">
    <location>
        <begin position="44"/>
        <end position="66"/>
    </location>
</feature>
<dbReference type="InterPro" id="IPR010540">
    <property type="entry name" value="CmpB_TMEM229"/>
</dbReference>
<protein>
    <recommendedName>
        <fullName evidence="4">ABC transporter permease</fullName>
    </recommendedName>
</protein>